<reference evidence="8 9" key="1">
    <citation type="submission" date="2014-03" db="EMBL/GenBank/DDBJ databases">
        <title>Genome sequence of Clostridium litorale W6, DSM 5388.</title>
        <authorList>
            <person name="Poehlein A."/>
            <person name="Jagirdar A."/>
            <person name="Khonsari B."/>
            <person name="Chibani C.M."/>
            <person name="Gutierrez Gutierrez D.A."/>
            <person name="Davydova E."/>
            <person name="Alghaithi H.S."/>
            <person name="Nair K.P."/>
            <person name="Dhamotharan K."/>
            <person name="Chandran L."/>
            <person name="G W."/>
            <person name="Daniel R."/>
        </authorList>
    </citation>
    <scope>NUCLEOTIDE SEQUENCE [LARGE SCALE GENOMIC DNA]</scope>
    <source>
        <strain evidence="8 9">W6</strain>
    </source>
</reference>
<comment type="cofactor">
    <cofactor evidence="6">
        <name>[2Fe-2S] cluster</name>
        <dbReference type="ChEBI" id="CHEBI:190135"/>
    </cofactor>
</comment>
<feature type="binding site" evidence="7">
    <location>
        <position position="137"/>
    </location>
    <ligand>
        <name>[2Fe-2S] cluster</name>
        <dbReference type="ChEBI" id="CHEBI:190135"/>
    </ligand>
</feature>
<gene>
    <name evidence="8" type="ORF">CLIT_12c00170</name>
</gene>
<feature type="binding site" evidence="7">
    <location>
        <position position="97"/>
    </location>
    <ligand>
        <name>[2Fe-2S] cluster</name>
        <dbReference type="ChEBI" id="CHEBI:190135"/>
    </ligand>
</feature>
<keyword evidence="4 7" id="KW-0408">Iron</keyword>
<comment type="cofactor">
    <cofactor evidence="7">
        <name>[2Fe-2S] cluster</name>
        <dbReference type="ChEBI" id="CHEBI:190135"/>
    </cofactor>
    <text evidence="7">Binds 1 [2Fe-2S] cluster.</text>
</comment>
<sequence length="168" mass="18285">MDTTYTSNKTAINGELLGKIQGIVEKHGNSRDNLLAVLLDVQALSERHYLSREAIVGVSEVMDIRVQNVYEVASFYHALSTSPKGKYVIQLCQGTSCTVNGQKSVKSVLEAELGVKMGGTTGDDMFTIEYTPCFGACDIAPAMRLNGKVYGNLTELSVLEILDECRRG</sequence>
<evidence type="ECO:0000256" key="7">
    <source>
        <dbReference type="PIRSR" id="PIRSR000216-1"/>
    </source>
</evidence>
<dbReference type="AlphaFoldDB" id="A0A069RD01"/>
<comment type="similarity">
    <text evidence="1">Belongs to the complex I 24 kDa subunit family.</text>
</comment>
<dbReference type="RefSeq" id="WP_052636152.1">
    <property type="nucleotide sequence ID" value="NZ_FSRH01000018.1"/>
</dbReference>
<dbReference type="GO" id="GO:0046872">
    <property type="term" value="F:metal ion binding"/>
    <property type="evidence" value="ECO:0007669"/>
    <property type="project" value="UniProtKB-KW"/>
</dbReference>
<organism evidence="8 9">
    <name type="scientific">Peptoclostridium litorale DSM 5388</name>
    <dbReference type="NCBI Taxonomy" id="1121324"/>
    <lineage>
        <taxon>Bacteria</taxon>
        <taxon>Bacillati</taxon>
        <taxon>Bacillota</taxon>
        <taxon>Clostridia</taxon>
        <taxon>Peptostreptococcales</taxon>
        <taxon>Peptoclostridiaceae</taxon>
        <taxon>Peptoclostridium</taxon>
    </lineage>
</organism>
<keyword evidence="2 7" id="KW-0001">2Fe-2S</keyword>
<protein>
    <submittedName>
        <fullName evidence="8">NADH dehydrogenase</fullName>
    </submittedName>
</protein>
<evidence type="ECO:0000256" key="3">
    <source>
        <dbReference type="ARBA" id="ARBA00022723"/>
    </source>
</evidence>
<dbReference type="STRING" id="1121324.CLIT_12c00170"/>
<dbReference type="OrthoDB" id="9807941at2"/>
<dbReference type="PANTHER" id="PTHR43342:SF1">
    <property type="entry name" value="BIFURCATING [FEFE] HYDROGENASE GAMMA SUBUNIT"/>
    <property type="match status" value="1"/>
</dbReference>
<evidence type="ECO:0000313" key="8">
    <source>
        <dbReference type="EMBL" id="KDR94949.1"/>
    </source>
</evidence>
<dbReference type="CDD" id="cd03064">
    <property type="entry name" value="TRX_Fd_NuoE"/>
    <property type="match status" value="1"/>
</dbReference>
<feature type="binding site" evidence="7">
    <location>
        <position position="92"/>
    </location>
    <ligand>
        <name>[2Fe-2S] cluster</name>
        <dbReference type="ChEBI" id="CHEBI:190135"/>
    </ligand>
</feature>
<dbReference type="PANTHER" id="PTHR43342">
    <property type="entry name" value="NADH-QUINONE OXIDOREDUCTASE, E SUBUNIT"/>
    <property type="match status" value="1"/>
</dbReference>
<evidence type="ECO:0000256" key="2">
    <source>
        <dbReference type="ARBA" id="ARBA00022714"/>
    </source>
</evidence>
<name>A0A069RD01_PEPLI</name>
<evidence type="ECO:0000256" key="4">
    <source>
        <dbReference type="ARBA" id="ARBA00023004"/>
    </source>
</evidence>
<comment type="caution">
    <text evidence="8">The sequence shown here is derived from an EMBL/GenBank/DDBJ whole genome shotgun (WGS) entry which is preliminary data.</text>
</comment>
<dbReference type="EMBL" id="JJMM01000012">
    <property type="protein sequence ID" value="KDR94949.1"/>
    <property type="molecule type" value="Genomic_DNA"/>
</dbReference>
<dbReference type="Pfam" id="PF01257">
    <property type="entry name" value="2Fe-2S_thioredx"/>
    <property type="match status" value="1"/>
</dbReference>
<keyword evidence="9" id="KW-1185">Reference proteome</keyword>
<dbReference type="eggNOG" id="COG1905">
    <property type="taxonomic scope" value="Bacteria"/>
</dbReference>
<feature type="binding site" evidence="7">
    <location>
        <position position="133"/>
    </location>
    <ligand>
        <name>[2Fe-2S] cluster</name>
        <dbReference type="ChEBI" id="CHEBI:190135"/>
    </ligand>
</feature>
<dbReference type="Proteomes" id="UP000027946">
    <property type="component" value="Unassembled WGS sequence"/>
</dbReference>
<dbReference type="PIRSF" id="PIRSF000216">
    <property type="entry name" value="NADH_DH_24kDa"/>
    <property type="match status" value="1"/>
</dbReference>
<dbReference type="InterPro" id="IPR002023">
    <property type="entry name" value="NuoE-like"/>
</dbReference>
<accession>A0A069RD01</accession>
<dbReference type="GO" id="GO:0051537">
    <property type="term" value="F:2 iron, 2 sulfur cluster binding"/>
    <property type="evidence" value="ECO:0007669"/>
    <property type="project" value="UniProtKB-KW"/>
</dbReference>
<keyword evidence="5 7" id="KW-0411">Iron-sulfur</keyword>
<dbReference type="InterPro" id="IPR036249">
    <property type="entry name" value="Thioredoxin-like_sf"/>
</dbReference>
<evidence type="ECO:0000313" key="9">
    <source>
        <dbReference type="Proteomes" id="UP000027946"/>
    </source>
</evidence>
<evidence type="ECO:0000256" key="5">
    <source>
        <dbReference type="ARBA" id="ARBA00023014"/>
    </source>
</evidence>
<dbReference type="GO" id="GO:0016491">
    <property type="term" value="F:oxidoreductase activity"/>
    <property type="evidence" value="ECO:0007669"/>
    <property type="project" value="InterPro"/>
</dbReference>
<dbReference type="SUPFAM" id="SSF52833">
    <property type="entry name" value="Thioredoxin-like"/>
    <property type="match status" value="1"/>
</dbReference>
<evidence type="ECO:0000256" key="1">
    <source>
        <dbReference type="ARBA" id="ARBA00010643"/>
    </source>
</evidence>
<evidence type="ECO:0000256" key="6">
    <source>
        <dbReference type="ARBA" id="ARBA00034078"/>
    </source>
</evidence>
<proteinExistence type="inferred from homology"/>
<dbReference type="InterPro" id="IPR028431">
    <property type="entry name" value="NADP_DH_HndA-like"/>
</dbReference>
<dbReference type="Gene3D" id="1.10.10.1590">
    <property type="entry name" value="NADH-quinone oxidoreductase subunit E"/>
    <property type="match status" value="1"/>
</dbReference>
<keyword evidence="3 7" id="KW-0479">Metal-binding</keyword>
<dbReference type="InterPro" id="IPR041921">
    <property type="entry name" value="NuoE_N"/>
</dbReference>
<dbReference type="Gene3D" id="3.40.30.10">
    <property type="entry name" value="Glutaredoxin"/>
    <property type="match status" value="1"/>
</dbReference>
<dbReference type="InterPro" id="IPR042128">
    <property type="entry name" value="NuoE_dom"/>
</dbReference>